<gene>
    <name evidence="2" type="primary">Dgri\GH24605</name>
    <name evidence="2" type="ORF">Dgri_GH24605</name>
</gene>
<name>B4K3B3_DROGR</name>
<feature type="compositionally biased region" description="Low complexity" evidence="1">
    <location>
        <begin position="61"/>
        <end position="71"/>
    </location>
</feature>
<sequence length="79" mass="8415">MCPTVAAGCTDLEPGPTQGFRFLLAAVPAEVQSQRMGANKGGRARPQATKCANLRHLKCANDNNNSNNNNEDNNDNMVA</sequence>
<evidence type="ECO:0000313" key="3">
    <source>
        <dbReference type="Proteomes" id="UP000001070"/>
    </source>
</evidence>
<dbReference type="HOGENOM" id="CLU_2608524_0_0_1"/>
<dbReference type="InParanoid" id="B4K3B3"/>
<accession>B4K3B3</accession>
<keyword evidence="3" id="KW-1185">Reference proteome</keyword>
<reference evidence="2 3" key="1">
    <citation type="journal article" date="2007" name="Nature">
        <title>Evolution of genes and genomes on the Drosophila phylogeny.</title>
        <authorList>
            <consortium name="Drosophila 12 Genomes Consortium"/>
            <person name="Clark A.G."/>
            <person name="Eisen M.B."/>
            <person name="Smith D.R."/>
            <person name="Bergman C.M."/>
            <person name="Oliver B."/>
            <person name="Markow T.A."/>
            <person name="Kaufman T.C."/>
            <person name="Kellis M."/>
            <person name="Gelbart W."/>
            <person name="Iyer V.N."/>
            <person name="Pollard D.A."/>
            <person name="Sackton T.B."/>
            <person name="Larracuente A.M."/>
            <person name="Singh N.D."/>
            <person name="Abad J.P."/>
            <person name="Abt D.N."/>
            <person name="Adryan B."/>
            <person name="Aguade M."/>
            <person name="Akashi H."/>
            <person name="Anderson W.W."/>
            <person name="Aquadro C.F."/>
            <person name="Ardell D.H."/>
            <person name="Arguello R."/>
            <person name="Artieri C.G."/>
            <person name="Barbash D.A."/>
            <person name="Barker D."/>
            <person name="Barsanti P."/>
            <person name="Batterham P."/>
            <person name="Batzoglou S."/>
            <person name="Begun D."/>
            <person name="Bhutkar A."/>
            <person name="Blanco E."/>
            <person name="Bosak S.A."/>
            <person name="Bradley R.K."/>
            <person name="Brand A.D."/>
            <person name="Brent M.R."/>
            <person name="Brooks A.N."/>
            <person name="Brown R.H."/>
            <person name="Butlin R.K."/>
            <person name="Caggese C."/>
            <person name="Calvi B.R."/>
            <person name="Bernardo de Carvalho A."/>
            <person name="Caspi A."/>
            <person name="Castrezana S."/>
            <person name="Celniker S.E."/>
            <person name="Chang J.L."/>
            <person name="Chapple C."/>
            <person name="Chatterji S."/>
            <person name="Chinwalla A."/>
            <person name="Civetta A."/>
            <person name="Clifton S.W."/>
            <person name="Comeron J.M."/>
            <person name="Costello J.C."/>
            <person name="Coyne J.A."/>
            <person name="Daub J."/>
            <person name="David R.G."/>
            <person name="Delcher A.L."/>
            <person name="Delehaunty K."/>
            <person name="Do C.B."/>
            <person name="Ebling H."/>
            <person name="Edwards K."/>
            <person name="Eickbush T."/>
            <person name="Evans J.D."/>
            <person name="Filipski A."/>
            <person name="Findeiss S."/>
            <person name="Freyhult E."/>
            <person name="Fulton L."/>
            <person name="Fulton R."/>
            <person name="Garcia A.C."/>
            <person name="Gardiner A."/>
            <person name="Garfield D.A."/>
            <person name="Garvin B.E."/>
            <person name="Gibson G."/>
            <person name="Gilbert D."/>
            <person name="Gnerre S."/>
            <person name="Godfrey J."/>
            <person name="Good R."/>
            <person name="Gotea V."/>
            <person name="Gravely B."/>
            <person name="Greenberg A.J."/>
            <person name="Griffiths-Jones S."/>
            <person name="Gross S."/>
            <person name="Guigo R."/>
            <person name="Gustafson E.A."/>
            <person name="Haerty W."/>
            <person name="Hahn M.W."/>
            <person name="Halligan D.L."/>
            <person name="Halpern A.L."/>
            <person name="Halter G.M."/>
            <person name="Han M.V."/>
            <person name="Heger A."/>
            <person name="Hillier L."/>
            <person name="Hinrichs A.S."/>
            <person name="Holmes I."/>
            <person name="Hoskins R.A."/>
            <person name="Hubisz M.J."/>
            <person name="Hultmark D."/>
            <person name="Huntley M.A."/>
            <person name="Jaffe D.B."/>
            <person name="Jagadeeshan S."/>
            <person name="Jeck W.R."/>
            <person name="Johnson J."/>
            <person name="Jones C.D."/>
            <person name="Jordan W.C."/>
            <person name="Karpen G.H."/>
            <person name="Kataoka E."/>
            <person name="Keightley P.D."/>
            <person name="Kheradpour P."/>
            <person name="Kirkness E.F."/>
            <person name="Koerich L.B."/>
            <person name="Kristiansen K."/>
            <person name="Kudrna D."/>
            <person name="Kulathinal R.J."/>
            <person name="Kumar S."/>
            <person name="Kwok R."/>
            <person name="Lander E."/>
            <person name="Langley C.H."/>
            <person name="Lapoint R."/>
            <person name="Lazzaro B.P."/>
            <person name="Lee S.J."/>
            <person name="Levesque L."/>
            <person name="Li R."/>
            <person name="Lin C.F."/>
            <person name="Lin M.F."/>
            <person name="Lindblad-Toh K."/>
            <person name="Llopart A."/>
            <person name="Long M."/>
            <person name="Low L."/>
            <person name="Lozovsky E."/>
            <person name="Lu J."/>
            <person name="Luo M."/>
            <person name="Machado C.A."/>
            <person name="Makalowski W."/>
            <person name="Marzo M."/>
            <person name="Matsuda M."/>
            <person name="Matzkin L."/>
            <person name="McAllister B."/>
            <person name="McBride C.S."/>
            <person name="McKernan B."/>
            <person name="McKernan K."/>
            <person name="Mendez-Lago M."/>
            <person name="Minx P."/>
            <person name="Mollenhauer M.U."/>
            <person name="Montooth K."/>
            <person name="Mount S.M."/>
            <person name="Mu X."/>
            <person name="Myers E."/>
            <person name="Negre B."/>
            <person name="Newfeld S."/>
            <person name="Nielsen R."/>
            <person name="Noor M.A."/>
            <person name="O'Grady P."/>
            <person name="Pachter L."/>
            <person name="Papaceit M."/>
            <person name="Parisi M.J."/>
            <person name="Parisi M."/>
            <person name="Parts L."/>
            <person name="Pedersen J.S."/>
            <person name="Pesole G."/>
            <person name="Phillippy A.M."/>
            <person name="Ponting C.P."/>
            <person name="Pop M."/>
            <person name="Porcelli D."/>
            <person name="Powell J.R."/>
            <person name="Prohaska S."/>
            <person name="Pruitt K."/>
            <person name="Puig M."/>
            <person name="Quesneville H."/>
            <person name="Ram K.R."/>
            <person name="Rand D."/>
            <person name="Rasmussen M.D."/>
            <person name="Reed L.K."/>
            <person name="Reenan R."/>
            <person name="Reily A."/>
            <person name="Remington K.A."/>
            <person name="Rieger T.T."/>
            <person name="Ritchie M.G."/>
            <person name="Robin C."/>
            <person name="Rogers Y.H."/>
            <person name="Rohde C."/>
            <person name="Rozas J."/>
            <person name="Rubenfield M.J."/>
            <person name="Ruiz A."/>
            <person name="Russo S."/>
            <person name="Salzberg S.L."/>
            <person name="Sanchez-Gracia A."/>
            <person name="Saranga D.J."/>
            <person name="Sato H."/>
            <person name="Schaeffer S.W."/>
            <person name="Schatz M.C."/>
            <person name="Schlenke T."/>
            <person name="Schwartz R."/>
            <person name="Segarra C."/>
            <person name="Singh R.S."/>
            <person name="Sirot L."/>
            <person name="Sirota M."/>
            <person name="Sisneros N.B."/>
            <person name="Smith C.D."/>
            <person name="Smith T.F."/>
            <person name="Spieth J."/>
            <person name="Stage D.E."/>
            <person name="Stark A."/>
            <person name="Stephan W."/>
            <person name="Strausberg R.L."/>
            <person name="Strempel S."/>
            <person name="Sturgill D."/>
            <person name="Sutton G."/>
            <person name="Sutton G.G."/>
            <person name="Tao W."/>
            <person name="Teichmann S."/>
            <person name="Tobari Y.N."/>
            <person name="Tomimura Y."/>
            <person name="Tsolas J.M."/>
            <person name="Valente V.L."/>
            <person name="Venter E."/>
            <person name="Venter J.C."/>
            <person name="Vicario S."/>
            <person name="Vieira F.G."/>
            <person name="Vilella A.J."/>
            <person name="Villasante A."/>
            <person name="Walenz B."/>
            <person name="Wang J."/>
            <person name="Wasserman M."/>
            <person name="Watts T."/>
            <person name="Wilson D."/>
            <person name="Wilson R.K."/>
            <person name="Wing R.A."/>
            <person name="Wolfner M.F."/>
            <person name="Wong A."/>
            <person name="Wong G.K."/>
            <person name="Wu C.I."/>
            <person name="Wu G."/>
            <person name="Yamamoto D."/>
            <person name="Yang H.P."/>
            <person name="Yang S.P."/>
            <person name="Yorke J.A."/>
            <person name="Yoshida K."/>
            <person name="Zdobnov E."/>
            <person name="Zhang P."/>
            <person name="Zhang Y."/>
            <person name="Zimin A.V."/>
            <person name="Baldwin J."/>
            <person name="Abdouelleil A."/>
            <person name="Abdulkadir J."/>
            <person name="Abebe A."/>
            <person name="Abera B."/>
            <person name="Abreu J."/>
            <person name="Acer S.C."/>
            <person name="Aftuck L."/>
            <person name="Alexander A."/>
            <person name="An P."/>
            <person name="Anderson E."/>
            <person name="Anderson S."/>
            <person name="Arachi H."/>
            <person name="Azer M."/>
            <person name="Bachantsang P."/>
            <person name="Barry A."/>
            <person name="Bayul T."/>
            <person name="Berlin A."/>
            <person name="Bessette D."/>
            <person name="Bloom T."/>
            <person name="Blye J."/>
            <person name="Boguslavskiy L."/>
            <person name="Bonnet C."/>
            <person name="Boukhgalter B."/>
            <person name="Bourzgui I."/>
            <person name="Brown A."/>
            <person name="Cahill P."/>
            <person name="Channer S."/>
            <person name="Cheshatsang Y."/>
            <person name="Chuda L."/>
            <person name="Citroen M."/>
            <person name="Collymore A."/>
            <person name="Cooke P."/>
            <person name="Costello M."/>
            <person name="D'Aco K."/>
            <person name="Daza R."/>
            <person name="De Haan G."/>
            <person name="DeGray S."/>
            <person name="DeMaso C."/>
            <person name="Dhargay N."/>
            <person name="Dooley K."/>
            <person name="Dooley E."/>
            <person name="Doricent M."/>
            <person name="Dorje P."/>
            <person name="Dorjee K."/>
            <person name="Dupes A."/>
            <person name="Elong R."/>
            <person name="Falk J."/>
            <person name="Farina A."/>
            <person name="Faro S."/>
            <person name="Ferguson D."/>
            <person name="Fisher S."/>
            <person name="Foley C.D."/>
            <person name="Franke A."/>
            <person name="Friedrich D."/>
            <person name="Gadbois L."/>
            <person name="Gearin G."/>
            <person name="Gearin C.R."/>
            <person name="Giannoukos G."/>
            <person name="Goode T."/>
            <person name="Graham J."/>
            <person name="Grandbois E."/>
            <person name="Grewal S."/>
            <person name="Gyaltsen K."/>
            <person name="Hafez N."/>
            <person name="Hagos B."/>
            <person name="Hall J."/>
            <person name="Henson C."/>
            <person name="Hollinger A."/>
            <person name="Honan T."/>
            <person name="Huard M.D."/>
            <person name="Hughes L."/>
            <person name="Hurhula B."/>
            <person name="Husby M.E."/>
            <person name="Kamat A."/>
            <person name="Kanga B."/>
            <person name="Kashin S."/>
            <person name="Khazanovich D."/>
            <person name="Kisner P."/>
            <person name="Lance K."/>
            <person name="Lara M."/>
            <person name="Lee W."/>
            <person name="Lennon N."/>
            <person name="Letendre F."/>
            <person name="LeVine R."/>
            <person name="Lipovsky A."/>
            <person name="Liu X."/>
            <person name="Liu J."/>
            <person name="Liu S."/>
            <person name="Lokyitsang T."/>
            <person name="Lokyitsang Y."/>
            <person name="Lubonja R."/>
            <person name="Lui A."/>
            <person name="MacDonald P."/>
            <person name="Magnisalis V."/>
            <person name="Maru K."/>
            <person name="Matthews C."/>
            <person name="McCusker W."/>
            <person name="McDonough S."/>
            <person name="Mehta T."/>
            <person name="Meldrim J."/>
            <person name="Meneus L."/>
            <person name="Mihai O."/>
            <person name="Mihalev A."/>
            <person name="Mihova T."/>
            <person name="Mittelman R."/>
            <person name="Mlenga V."/>
            <person name="Montmayeur A."/>
            <person name="Mulrain L."/>
            <person name="Navidi A."/>
            <person name="Naylor J."/>
            <person name="Negash T."/>
            <person name="Nguyen T."/>
            <person name="Nguyen N."/>
            <person name="Nicol R."/>
            <person name="Norbu C."/>
            <person name="Norbu N."/>
            <person name="Novod N."/>
            <person name="O'Neill B."/>
            <person name="Osman S."/>
            <person name="Markiewicz E."/>
            <person name="Oyono O.L."/>
            <person name="Patti C."/>
            <person name="Phunkhang P."/>
            <person name="Pierre F."/>
            <person name="Priest M."/>
            <person name="Raghuraman S."/>
            <person name="Rege F."/>
            <person name="Reyes R."/>
            <person name="Rise C."/>
            <person name="Rogov P."/>
            <person name="Ross K."/>
            <person name="Ryan E."/>
            <person name="Settipalli S."/>
            <person name="Shea T."/>
            <person name="Sherpa N."/>
            <person name="Shi L."/>
            <person name="Shih D."/>
            <person name="Sparrow T."/>
            <person name="Spaulding J."/>
            <person name="Stalker J."/>
            <person name="Stange-Thomann N."/>
            <person name="Stavropoulos S."/>
            <person name="Stone C."/>
            <person name="Strader C."/>
            <person name="Tesfaye S."/>
            <person name="Thomson T."/>
            <person name="Thoulutsang Y."/>
            <person name="Thoulutsang D."/>
            <person name="Topham K."/>
            <person name="Topping I."/>
            <person name="Tsamla T."/>
            <person name="Vassiliev H."/>
            <person name="Vo A."/>
            <person name="Wangchuk T."/>
            <person name="Wangdi T."/>
            <person name="Weiand M."/>
            <person name="Wilkinson J."/>
            <person name="Wilson A."/>
            <person name="Yadav S."/>
            <person name="Young G."/>
            <person name="Yu Q."/>
            <person name="Zembek L."/>
            <person name="Zhong D."/>
            <person name="Zimmer A."/>
            <person name="Zwirko Z."/>
            <person name="Jaffe D.B."/>
            <person name="Alvarez P."/>
            <person name="Brockman W."/>
            <person name="Butler J."/>
            <person name="Chin C."/>
            <person name="Gnerre S."/>
            <person name="Grabherr M."/>
            <person name="Kleber M."/>
            <person name="Mauceli E."/>
            <person name="MacCallum I."/>
        </authorList>
    </citation>
    <scope>NUCLEOTIDE SEQUENCE [LARGE SCALE GENOMIC DNA]</scope>
    <source>
        <strain evidence="3">Tucson 15287-2541.00</strain>
    </source>
</reference>
<dbReference type="AlphaFoldDB" id="B4K3B3"/>
<proteinExistence type="predicted"/>
<dbReference type="EMBL" id="CH921483">
    <property type="protein sequence ID" value="EDW04612.1"/>
    <property type="molecule type" value="Genomic_DNA"/>
</dbReference>
<evidence type="ECO:0000256" key="1">
    <source>
        <dbReference type="SAM" id="MobiDB-lite"/>
    </source>
</evidence>
<organism evidence="3">
    <name type="scientific">Drosophila grimshawi</name>
    <name type="common">Hawaiian fruit fly</name>
    <name type="synonym">Idiomyia grimshawi</name>
    <dbReference type="NCBI Taxonomy" id="7222"/>
    <lineage>
        <taxon>Eukaryota</taxon>
        <taxon>Metazoa</taxon>
        <taxon>Ecdysozoa</taxon>
        <taxon>Arthropoda</taxon>
        <taxon>Hexapoda</taxon>
        <taxon>Insecta</taxon>
        <taxon>Pterygota</taxon>
        <taxon>Neoptera</taxon>
        <taxon>Endopterygota</taxon>
        <taxon>Diptera</taxon>
        <taxon>Brachycera</taxon>
        <taxon>Muscomorpha</taxon>
        <taxon>Ephydroidea</taxon>
        <taxon>Drosophilidae</taxon>
        <taxon>Drosophila</taxon>
        <taxon>Hawaiian Drosophila</taxon>
    </lineage>
</organism>
<feature type="region of interest" description="Disordered" evidence="1">
    <location>
        <begin position="59"/>
        <end position="79"/>
    </location>
</feature>
<dbReference type="Proteomes" id="UP000001070">
    <property type="component" value="Unassembled WGS sequence"/>
</dbReference>
<evidence type="ECO:0000313" key="2">
    <source>
        <dbReference type="EMBL" id="EDW04612.1"/>
    </source>
</evidence>
<protein>
    <submittedName>
        <fullName evidence="2">GH24605</fullName>
    </submittedName>
</protein>